<evidence type="ECO:0000256" key="1">
    <source>
        <dbReference type="SAM" id="SignalP"/>
    </source>
</evidence>
<comment type="caution">
    <text evidence="2">The sequence shown here is derived from an EMBL/GenBank/DDBJ whole genome shotgun (WGS) entry which is preliminary data.</text>
</comment>
<feature type="chain" id="PRO_5008101562" description="AA1-like domain-containing protein" evidence="1">
    <location>
        <begin position="17"/>
        <end position="187"/>
    </location>
</feature>
<dbReference type="OrthoDB" id="5239982at2759"/>
<reference evidence="2 3" key="1">
    <citation type="journal article" date="2016" name="PLoS Pathog.">
        <title>Biosynthesis of antibiotic leucinostatins in bio-control fungus Purpureocillium lilacinum and their inhibition on phytophthora revealed by genome mining.</title>
        <authorList>
            <person name="Wang G."/>
            <person name="Liu Z."/>
            <person name="Lin R."/>
            <person name="Li E."/>
            <person name="Mao Z."/>
            <person name="Ling J."/>
            <person name="Yang Y."/>
            <person name="Yin W.B."/>
            <person name="Xie B."/>
        </authorList>
    </citation>
    <scope>NUCLEOTIDE SEQUENCE [LARGE SCALE GENOMIC DNA]</scope>
    <source>
        <strain evidence="2">170</strain>
    </source>
</reference>
<evidence type="ECO:0000313" key="2">
    <source>
        <dbReference type="EMBL" id="OAQ63371.1"/>
    </source>
</evidence>
<dbReference type="GeneID" id="28851790"/>
<evidence type="ECO:0008006" key="4">
    <source>
        <dbReference type="Google" id="ProtNLM"/>
    </source>
</evidence>
<organism evidence="2 3">
    <name type="scientific">Pochonia chlamydosporia 170</name>
    <dbReference type="NCBI Taxonomy" id="1380566"/>
    <lineage>
        <taxon>Eukaryota</taxon>
        <taxon>Fungi</taxon>
        <taxon>Dikarya</taxon>
        <taxon>Ascomycota</taxon>
        <taxon>Pezizomycotina</taxon>
        <taxon>Sordariomycetes</taxon>
        <taxon>Hypocreomycetidae</taxon>
        <taxon>Hypocreales</taxon>
        <taxon>Clavicipitaceae</taxon>
        <taxon>Pochonia</taxon>
    </lineage>
</organism>
<gene>
    <name evidence="2" type="ORF">VFPPC_09225</name>
</gene>
<keyword evidence="1" id="KW-0732">Signal</keyword>
<proteinExistence type="predicted"/>
<dbReference type="Proteomes" id="UP000078397">
    <property type="component" value="Unassembled WGS sequence"/>
</dbReference>
<accession>A0A179FDQ5</accession>
<keyword evidence="3" id="KW-1185">Reference proteome</keyword>
<dbReference type="EMBL" id="LSBJ02000006">
    <property type="protein sequence ID" value="OAQ63371.1"/>
    <property type="molecule type" value="Genomic_DNA"/>
</dbReference>
<sequence>MKFSLLFLAALPATLASQLAYTPPADLVEKAKHGKHHCVLPSEYHVRDFTATTNNTGHSLTSYKFTFLNKATNSSTACEYGPLSKPVVSANSGGLPRYACTNKDVSFVWQNRHKKLSMIQKVCPDAKGHSEYEASGTTHIPLSCGLNTCQTNSTDHRGIFTSINPIKHGRVIRHNRRGVAWSFDLAN</sequence>
<dbReference type="RefSeq" id="XP_018140951.1">
    <property type="nucleotide sequence ID" value="XM_018287796.1"/>
</dbReference>
<feature type="signal peptide" evidence="1">
    <location>
        <begin position="1"/>
        <end position="16"/>
    </location>
</feature>
<dbReference type="STRING" id="1380566.A0A179FDQ5"/>
<protein>
    <recommendedName>
        <fullName evidence="4">AA1-like domain-containing protein</fullName>
    </recommendedName>
</protein>
<evidence type="ECO:0000313" key="3">
    <source>
        <dbReference type="Proteomes" id="UP000078397"/>
    </source>
</evidence>
<dbReference type="KEGG" id="pchm:VFPPC_09225"/>
<dbReference type="AlphaFoldDB" id="A0A179FDQ5"/>
<name>A0A179FDQ5_METCM</name>